<gene>
    <name evidence="2" type="ORF">J8C05_08515</name>
</gene>
<evidence type="ECO:0000313" key="2">
    <source>
        <dbReference type="EMBL" id="QUV93409.1"/>
    </source>
</evidence>
<accession>A0ABX8AXJ2</accession>
<dbReference type="Proteomes" id="UP000677668">
    <property type="component" value="Chromosome 1"/>
</dbReference>
<sequence length="107" mass="11385">MLTPEQQAQYNALLLKQYKGTLTAEEQAELEALQLLRDAPDTAPTAANIANLPPHLARFAGEVDLLEADLADMSGKIGGRSALAEAKTRMGETATDAARKPEDDGAH</sequence>
<keyword evidence="3" id="KW-1185">Reference proteome</keyword>
<protein>
    <submittedName>
        <fullName evidence="2">Uncharacterized protein</fullName>
    </submittedName>
</protein>
<dbReference type="EMBL" id="CP072642">
    <property type="protein sequence ID" value="QUV93409.1"/>
    <property type="molecule type" value="Genomic_DNA"/>
</dbReference>
<organism evidence="2 3">
    <name type="scientific">Chloracidobacterium sp. N</name>
    <dbReference type="NCBI Taxonomy" id="2821540"/>
    <lineage>
        <taxon>Bacteria</taxon>
        <taxon>Pseudomonadati</taxon>
        <taxon>Acidobacteriota</taxon>
        <taxon>Terriglobia</taxon>
        <taxon>Terriglobales</taxon>
        <taxon>Acidobacteriaceae</taxon>
        <taxon>Chloracidobacterium</taxon>
        <taxon>Chloracidobacterium aggregatum</taxon>
    </lineage>
</organism>
<reference evidence="2 3" key="1">
    <citation type="submission" date="2021-03" db="EMBL/GenBank/DDBJ databases">
        <title>Genomic and phenotypic characterization of Chloracidobacterium isolates provides evidence for multiple species.</title>
        <authorList>
            <person name="Saini M.K."/>
            <person name="Costas A.M.G."/>
            <person name="Tank M."/>
            <person name="Bryant D.A."/>
        </authorList>
    </citation>
    <scope>NUCLEOTIDE SEQUENCE [LARGE SCALE GENOMIC DNA]</scope>
    <source>
        <strain evidence="2 3">N</strain>
    </source>
</reference>
<proteinExistence type="predicted"/>
<evidence type="ECO:0000313" key="3">
    <source>
        <dbReference type="Proteomes" id="UP000677668"/>
    </source>
</evidence>
<name>A0ABX8AXJ2_9BACT</name>
<feature type="region of interest" description="Disordered" evidence="1">
    <location>
        <begin position="84"/>
        <end position="107"/>
    </location>
</feature>
<feature type="compositionally biased region" description="Basic and acidic residues" evidence="1">
    <location>
        <begin position="97"/>
        <end position="107"/>
    </location>
</feature>
<evidence type="ECO:0000256" key="1">
    <source>
        <dbReference type="SAM" id="MobiDB-lite"/>
    </source>
</evidence>
<dbReference type="RefSeq" id="WP_211421792.1">
    <property type="nucleotide sequence ID" value="NZ_CP072642.1"/>
</dbReference>